<proteinExistence type="predicted"/>
<comment type="caution">
    <text evidence="10">The sequence shown here is derived from an EMBL/GenBank/DDBJ whole genome shotgun (WGS) entry which is preliminary data.</text>
</comment>
<dbReference type="InterPro" id="IPR050409">
    <property type="entry name" value="E3_ubiq-protein_ligase"/>
</dbReference>
<keyword evidence="5 6" id="KW-0833">Ubl conjugation pathway</keyword>
<keyword evidence="11" id="KW-1185">Reference proteome</keyword>
<dbReference type="PANTHER" id="PTHR11254">
    <property type="entry name" value="HECT DOMAIN UBIQUITIN-PROTEIN LIGASE"/>
    <property type="match status" value="1"/>
</dbReference>
<dbReference type="SMART" id="SM00119">
    <property type="entry name" value="HECTc"/>
    <property type="match status" value="1"/>
</dbReference>
<evidence type="ECO:0000313" key="10">
    <source>
        <dbReference type="EMBL" id="CAG2215029.1"/>
    </source>
</evidence>
<dbReference type="PROSITE" id="PS50237">
    <property type="entry name" value="HECT"/>
    <property type="match status" value="1"/>
</dbReference>
<dbReference type="GO" id="GO:0005737">
    <property type="term" value="C:cytoplasm"/>
    <property type="evidence" value="ECO:0007669"/>
    <property type="project" value="TreeGrafter"/>
</dbReference>
<keyword evidence="8" id="KW-0732">Signal</keyword>
<accession>A0A8S3S3A0</accession>
<feature type="active site" description="Glycyl thioester intermediate" evidence="6">
    <location>
        <position position="679"/>
    </location>
</feature>
<dbReference type="Pfam" id="PF00632">
    <property type="entry name" value="HECT"/>
    <property type="match status" value="1"/>
</dbReference>
<dbReference type="OrthoDB" id="5986703at2759"/>
<protein>
    <recommendedName>
        <fullName evidence="3">HECT-type E3 ubiquitin transferase</fullName>
        <ecNumber evidence="3">2.3.2.26</ecNumber>
    </recommendedName>
</protein>
<dbReference type="InterPro" id="IPR035983">
    <property type="entry name" value="Hect_E3_ubiquitin_ligase"/>
</dbReference>
<organism evidence="10 11">
    <name type="scientific">Mytilus edulis</name>
    <name type="common">Blue mussel</name>
    <dbReference type="NCBI Taxonomy" id="6550"/>
    <lineage>
        <taxon>Eukaryota</taxon>
        <taxon>Metazoa</taxon>
        <taxon>Spiralia</taxon>
        <taxon>Lophotrochozoa</taxon>
        <taxon>Mollusca</taxon>
        <taxon>Bivalvia</taxon>
        <taxon>Autobranchia</taxon>
        <taxon>Pteriomorphia</taxon>
        <taxon>Mytilida</taxon>
        <taxon>Mytiloidea</taxon>
        <taxon>Mytilidae</taxon>
        <taxon>Mytilinae</taxon>
        <taxon>Mytilus</taxon>
    </lineage>
</organism>
<keyword evidence="4" id="KW-0808">Transferase</keyword>
<comment type="pathway">
    <text evidence="2">Protein modification; protein ubiquitination.</text>
</comment>
<evidence type="ECO:0000256" key="4">
    <source>
        <dbReference type="ARBA" id="ARBA00022679"/>
    </source>
</evidence>
<dbReference type="Proteomes" id="UP000683360">
    <property type="component" value="Unassembled WGS sequence"/>
</dbReference>
<evidence type="ECO:0000313" key="11">
    <source>
        <dbReference type="Proteomes" id="UP000683360"/>
    </source>
</evidence>
<dbReference type="SUPFAM" id="SSF56204">
    <property type="entry name" value="Hect, E3 ligase catalytic domain"/>
    <property type="match status" value="1"/>
</dbReference>
<feature type="signal peptide" evidence="8">
    <location>
        <begin position="1"/>
        <end position="20"/>
    </location>
</feature>
<evidence type="ECO:0000256" key="6">
    <source>
        <dbReference type="PROSITE-ProRule" id="PRU00104"/>
    </source>
</evidence>
<dbReference type="Gene3D" id="3.30.2410.10">
    <property type="entry name" value="Hect, E3 ligase catalytic domain"/>
    <property type="match status" value="1"/>
</dbReference>
<evidence type="ECO:0000256" key="8">
    <source>
        <dbReference type="SAM" id="SignalP"/>
    </source>
</evidence>
<evidence type="ECO:0000256" key="5">
    <source>
        <dbReference type="ARBA" id="ARBA00022786"/>
    </source>
</evidence>
<sequence>MATLLLVSCLLGSVFTSCTANSISHLSTVQKSVPKISFYPVESLENSNFVVWRIFTPSTFLTDNKGYQFTNITQNSTLTWNNTNNNFKIVNPAGEIIMKGQNSAIDVTGNKSKINQLLKYYGNIPDASYSVIQNGSNLILEEVDCSSDNSQPLFCSVRELQGSFSDSQHFYPHTLCTYKPVTVPTPSEDEKMVDSLQELLFFHSCVQKDKVKKCCRSMCGLCRRSPFCICRKCMKDDLDFDIHEPRFQMPHGDFGRHDDLDWRQILDLYSGDHPPTVPPPRPMLSTPRPDQYLPPPRPEALQGTSSSDNTVTFENDESGIDNPDFQDDEETVNGDDITVSDVSTLGATGVDHSTLVREVETCLSHLKKLLNSTENQVQVRRDNIIEDLINIYTDPTILQSYLHINVLGEPGSDWGGVSRDIFTSFWNEATALYFKGNDVHVPYLPPHKMEEERNFLLMGRILAHSTAILGYIPISICKSCMMVTIFNTTHIESNTLLEDFLLFVDLKDRNLIQSALNDFSGLSEDQKEDLQNLFYQFEMGCILKEETFRDQLLNMARNELVLKPRSLCERLRLGIPEVHFDQFWSQMTIDHISILHARLKPTPEKVVKCLKLAEPLRLLDMRRRKVFQYFKDFIEQLGDEDLQKFLQFITGQNCVPKRTISVQFSNLSGAERRPVAHTCGYLIEIPEAYDNYTDFETEFRNVLQSDILRFDVQ</sequence>
<evidence type="ECO:0000256" key="2">
    <source>
        <dbReference type="ARBA" id="ARBA00004906"/>
    </source>
</evidence>
<feature type="domain" description="HECT" evidence="9">
    <location>
        <begin position="394"/>
        <end position="687"/>
    </location>
</feature>
<feature type="region of interest" description="Disordered" evidence="7">
    <location>
        <begin position="271"/>
        <end position="328"/>
    </location>
</feature>
<dbReference type="EC" id="2.3.2.26" evidence="3"/>
<dbReference type="Gene3D" id="3.90.1750.10">
    <property type="entry name" value="Hect, E3 ligase catalytic domains"/>
    <property type="match status" value="1"/>
</dbReference>
<dbReference type="GO" id="GO:0061630">
    <property type="term" value="F:ubiquitin protein ligase activity"/>
    <property type="evidence" value="ECO:0007669"/>
    <property type="project" value="UniProtKB-EC"/>
</dbReference>
<evidence type="ECO:0000259" key="9">
    <source>
        <dbReference type="PROSITE" id="PS50237"/>
    </source>
</evidence>
<comment type="catalytic activity">
    <reaction evidence="1">
        <text>S-ubiquitinyl-[E2 ubiquitin-conjugating enzyme]-L-cysteine + [acceptor protein]-L-lysine = [E2 ubiquitin-conjugating enzyme]-L-cysteine + N(6)-ubiquitinyl-[acceptor protein]-L-lysine.</text>
        <dbReference type="EC" id="2.3.2.26"/>
    </reaction>
</comment>
<dbReference type="InterPro" id="IPR000569">
    <property type="entry name" value="HECT_dom"/>
</dbReference>
<evidence type="ECO:0000256" key="1">
    <source>
        <dbReference type="ARBA" id="ARBA00000885"/>
    </source>
</evidence>
<feature type="compositionally biased region" description="Acidic residues" evidence="7">
    <location>
        <begin position="314"/>
        <end position="328"/>
    </location>
</feature>
<dbReference type="EMBL" id="CAJPWZ010001433">
    <property type="protein sequence ID" value="CAG2215029.1"/>
    <property type="molecule type" value="Genomic_DNA"/>
</dbReference>
<feature type="chain" id="PRO_5035781779" description="HECT-type E3 ubiquitin transferase" evidence="8">
    <location>
        <begin position="21"/>
        <end position="713"/>
    </location>
</feature>
<dbReference type="GO" id="GO:0006511">
    <property type="term" value="P:ubiquitin-dependent protein catabolic process"/>
    <property type="evidence" value="ECO:0007669"/>
    <property type="project" value="TreeGrafter"/>
</dbReference>
<gene>
    <name evidence="10" type="ORF">MEDL_28849</name>
</gene>
<dbReference type="GO" id="GO:0000209">
    <property type="term" value="P:protein polyubiquitination"/>
    <property type="evidence" value="ECO:0007669"/>
    <property type="project" value="TreeGrafter"/>
</dbReference>
<feature type="compositionally biased region" description="Polar residues" evidence="7">
    <location>
        <begin position="302"/>
        <end position="313"/>
    </location>
</feature>
<dbReference type="PANTHER" id="PTHR11254:SF67">
    <property type="entry name" value="E3 UBIQUITIN-PROTEIN LIGASE HUWE1"/>
    <property type="match status" value="1"/>
</dbReference>
<dbReference type="AlphaFoldDB" id="A0A8S3S3A0"/>
<evidence type="ECO:0000256" key="7">
    <source>
        <dbReference type="SAM" id="MobiDB-lite"/>
    </source>
</evidence>
<evidence type="ECO:0000256" key="3">
    <source>
        <dbReference type="ARBA" id="ARBA00012485"/>
    </source>
</evidence>
<name>A0A8S3S3A0_MYTED</name>
<reference evidence="10" key="1">
    <citation type="submission" date="2021-03" db="EMBL/GenBank/DDBJ databases">
        <authorList>
            <person name="Bekaert M."/>
        </authorList>
    </citation>
    <scope>NUCLEOTIDE SEQUENCE</scope>
</reference>